<keyword evidence="2" id="KW-0812">Transmembrane</keyword>
<feature type="region of interest" description="Disordered" evidence="1">
    <location>
        <begin position="296"/>
        <end position="349"/>
    </location>
</feature>
<dbReference type="RefSeq" id="WP_166315818.1">
    <property type="nucleotide sequence ID" value="NZ_CP049866.1"/>
</dbReference>
<dbReference type="EMBL" id="CP049866">
    <property type="protein sequence ID" value="QIK74934.1"/>
    <property type="molecule type" value="Genomic_DNA"/>
</dbReference>
<keyword evidence="5" id="KW-1185">Reference proteome</keyword>
<feature type="region of interest" description="Disordered" evidence="1">
    <location>
        <begin position="38"/>
        <end position="99"/>
    </location>
</feature>
<name>A0A6G7YDF6_9ACTN</name>
<accession>A0A6G7YDF6</accession>
<sequence length="779" mass="80949">MPCPSLSPPARGLRTAKARRRLGPVAALALVATLLASPAAATQDPRPSPHAPQAGGAAAAEPRGPRPRKPADDDPLRVHLTSISPDTLSDDDRPLTISGTVSNTSFETWTGINLYSFRSVAPIADATSLAASAAIEPDAYVGDRIVEAGTEARVEELAPGESADFSLTVPRDLLTINAPGVYWLGIHARGASETVPHDDFTDGRARTFIPFVADARRRPAKGDAPDPVQAAIVLPLRERVWLAADGSVARPGRWRKSLIEGGRLEALLDAGDSAAGTPLTWLVDPAVLVAIARLGAGNPPRTLAPDPDALPVTGEPTDPSSTAGATPEGATTQPDPAGVDHEPVPAPDPEQELTAWQQELATTATAWLERFTALTAGKTVLALPYGDLDAAAAAAHAPAFYEQAVARSSQVMTWLGIQSSPALAPRQGVLSPAALQAATLDSTVLVADTSFAVPPDTQTSMVRLLDHDVVVTSSGAAAGGPGPGAPDDALALRQRLLSEAAVRGAAGSTAPVVMVLPHDWHPVDPAALFTGLDKRWLTPVTVAEVAQRPAASLSGNDLAYTEEDEALELPATNFEAAAELADRAALMGGVLTLPNLVPAQVADEILVMLSSGHRTSPDRALRSTRAAEAHIDEQLASITVEAPDAVTLSSENGNLGADVVNGLDQPVTVRVTAAASDGDLQVQDPEDLQLDPGARKRIRPRITADRPGIHQVRLLVTDTQGQPLGASTSLQIRAAQVSGLIWLLLAGGALLLFGTIAVRLVRRIRSSRQAPAPAEEATP</sequence>
<gene>
    <name evidence="4" type="ORF">G7071_05310</name>
</gene>
<protein>
    <submittedName>
        <fullName evidence="4">Uncharacterized protein</fullName>
    </submittedName>
</protein>
<evidence type="ECO:0000256" key="2">
    <source>
        <dbReference type="SAM" id="Phobius"/>
    </source>
</evidence>
<dbReference type="KEGG" id="npi:G7071_05310"/>
<dbReference type="Pfam" id="PF19516">
    <property type="entry name" value="DUF6049"/>
    <property type="match status" value="1"/>
</dbReference>
<evidence type="ECO:0000256" key="1">
    <source>
        <dbReference type="SAM" id="MobiDB-lite"/>
    </source>
</evidence>
<evidence type="ECO:0000313" key="4">
    <source>
        <dbReference type="EMBL" id="QIK74934.1"/>
    </source>
</evidence>
<evidence type="ECO:0000313" key="5">
    <source>
        <dbReference type="Proteomes" id="UP000502035"/>
    </source>
</evidence>
<keyword evidence="3" id="KW-0732">Signal</keyword>
<keyword evidence="2" id="KW-1133">Transmembrane helix</keyword>
<proteinExistence type="predicted"/>
<feature type="signal peptide" evidence="3">
    <location>
        <begin position="1"/>
        <end position="41"/>
    </location>
</feature>
<dbReference type="InterPro" id="IPR046112">
    <property type="entry name" value="DUF6049"/>
</dbReference>
<reference evidence="4 5" key="1">
    <citation type="submission" date="2020-03" db="EMBL/GenBank/DDBJ databases">
        <title>Nocardioides sp. nov., isolated from fish.</title>
        <authorList>
            <person name="Hyun D.-W."/>
            <person name="Bae J.-W."/>
        </authorList>
    </citation>
    <scope>NUCLEOTIDE SEQUENCE [LARGE SCALE GENOMIC DNA]</scope>
    <source>
        <strain evidence="4 5">HDW12A</strain>
    </source>
</reference>
<feature type="chain" id="PRO_5026012430" evidence="3">
    <location>
        <begin position="42"/>
        <end position="779"/>
    </location>
</feature>
<feature type="transmembrane region" description="Helical" evidence="2">
    <location>
        <begin position="739"/>
        <end position="761"/>
    </location>
</feature>
<dbReference type="AlphaFoldDB" id="A0A6G7YDF6"/>
<organism evidence="4 5">
    <name type="scientific">Nocardioides piscis</name>
    <dbReference type="NCBI Taxonomy" id="2714938"/>
    <lineage>
        <taxon>Bacteria</taxon>
        <taxon>Bacillati</taxon>
        <taxon>Actinomycetota</taxon>
        <taxon>Actinomycetes</taxon>
        <taxon>Propionibacteriales</taxon>
        <taxon>Nocardioidaceae</taxon>
        <taxon>Nocardioides</taxon>
    </lineage>
</organism>
<evidence type="ECO:0000256" key="3">
    <source>
        <dbReference type="SAM" id="SignalP"/>
    </source>
</evidence>
<keyword evidence="2" id="KW-0472">Membrane</keyword>
<feature type="compositionally biased region" description="Low complexity" evidence="1">
    <location>
        <begin position="51"/>
        <end position="62"/>
    </location>
</feature>
<feature type="compositionally biased region" description="Polar residues" evidence="1">
    <location>
        <begin position="318"/>
        <end position="334"/>
    </location>
</feature>
<dbReference type="Proteomes" id="UP000502035">
    <property type="component" value="Chromosome"/>
</dbReference>